<proteinExistence type="predicted"/>
<feature type="region of interest" description="Disordered" evidence="1">
    <location>
        <begin position="24"/>
        <end position="48"/>
    </location>
</feature>
<gene>
    <name evidence="2" type="ORF">HERI1096_LOCUS3233</name>
</gene>
<accession>A0A7S3AEU7</accession>
<evidence type="ECO:0000256" key="1">
    <source>
        <dbReference type="SAM" id="MobiDB-lite"/>
    </source>
</evidence>
<dbReference type="AlphaFoldDB" id="A0A7S3AEU7"/>
<reference evidence="2" key="1">
    <citation type="submission" date="2021-01" db="EMBL/GenBank/DDBJ databases">
        <authorList>
            <person name="Corre E."/>
            <person name="Pelletier E."/>
            <person name="Niang G."/>
            <person name="Scheremetjew M."/>
            <person name="Finn R."/>
            <person name="Kale V."/>
            <person name="Holt S."/>
            <person name="Cochrane G."/>
            <person name="Meng A."/>
            <person name="Brown T."/>
            <person name="Cohen L."/>
        </authorList>
    </citation>
    <scope>NUCLEOTIDE SEQUENCE</scope>
    <source>
        <strain evidence="2">CCMP281</strain>
    </source>
</reference>
<evidence type="ECO:0000313" key="2">
    <source>
        <dbReference type="EMBL" id="CAE0102576.1"/>
    </source>
</evidence>
<sequence length="118" mass="12743">MPDGICSTTSSQFAPLTTCTVPLSRAPFRGQSEPPTRGPPKGDGRQFTPVQLPVETAHMNSCRPPPVAVGFIGQASSWFEEGFAACARLGHSSIATKARRVVGWMSELRTHEGQFEEK</sequence>
<organism evidence="2">
    <name type="scientific">Haptolina ericina</name>
    <dbReference type="NCBI Taxonomy" id="156174"/>
    <lineage>
        <taxon>Eukaryota</taxon>
        <taxon>Haptista</taxon>
        <taxon>Haptophyta</taxon>
        <taxon>Prymnesiophyceae</taxon>
        <taxon>Prymnesiales</taxon>
        <taxon>Prymnesiaceae</taxon>
        <taxon>Haptolina</taxon>
    </lineage>
</organism>
<dbReference type="EMBL" id="HBHX01005960">
    <property type="protein sequence ID" value="CAE0102576.1"/>
    <property type="molecule type" value="Transcribed_RNA"/>
</dbReference>
<name>A0A7S3AEU7_9EUKA</name>
<protein>
    <submittedName>
        <fullName evidence="2">Uncharacterized protein</fullName>
    </submittedName>
</protein>